<dbReference type="GO" id="GO:0046933">
    <property type="term" value="F:proton-transporting ATP synthase activity, rotational mechanism"/>
    <property type="evidence" value="ECO:0007669"/>
    <property type="project" value="UniProtKB-UniRule"/>
</dbReference>
<dbReference type="PANTHER" id="PTHR11910">
    <property type="entry name" value="ATP SYNTHASE DELTA CHAIN"/>
    <property type="match status" value="1"/>
</dbReference>
<dbReference type="SUPFAM" id="SSF47928">
    <property type="entry name" value="N-terminal domain of the delta subunit of the F1F0-ATP synthase"/>
    <property type="match status" value="1"/>
</dbReference>
<gene>
    <name evidence="1" type="ORF">SO694_cp00007</name>
</gene>
<dbReference type="GO" id="GO:0009535">
    <property type="term" value="C:chloroplast thylakoid membrane"/>
    <property type="evidence" value="ECO:0007669"/>
    <property type="project" value="UniProtKB-SubCell"/>
</dbReference>
<dbReference type="KEGG" id="aaf:AuanCp018"/>
<dbReference type="GO" id="GO:0045259">
    <property type="term" value="C:proton-transporting ATP synthase complex"/>
    <property type="evidence" value="ECO:0007669"/>
    <property type="project" value="UniProtKB-KW"/>
</dbReference>
<geneLocation type="chloroplast" evidence="1"/>
<sequence length="187" mass="21225">MASQILVSKISEPYADALLELAKSNNCVDAITADVNDLLTFLTSVPILASYFENPVISLDKKKELVETVMGEKLNPFTLKFLLFLIDRRRIAFFETIGERYLELVYEFADIKIVTVQTVVPLSYRQERRIIRELKEFTGAKEIRLIREVDKSILGGLVIKIDSQVIDISLKGQLRQISSSLDTTLVL</sequence>
<dbReference type="InterPro" id="IPR026015">
    <property type="entry name" value="ATP_synth_OSCP/delta_N_sf"/>
</dbReference>
<evidence type="ECO:0000313" key="2">
    <source>
        <dbReference type="Proteomes" id="UP001363151"/>
    </source>
</evidence>
<keyword evidence="2" id="KW-1185">Reference proteome</keyword>
<proteinExistence type="inferred from homology"/>
<dbReference type="HAMAP" id="MF_01416">
    <property type="entry name" value="ATP_synth_delta_bact"/>
    <property type="match status" value="1"/>
</dbReference>
<dbReference type="Proteomes" id="UP001363151">
    <property type="component" value="Unassembled WGS sequence"/>
</dbReference>
<dbReference type="EMBL" id="JBBJCI010000100">
    <property type="protein sequence ID" value="KAK7248351.1"/>
    <property type="molecule type" value="Genomic_DNA"/>
</dbReference>
<name>A0ABR1G4T6_AURAN</name>
<dbReference type="Pfam" id="PF00213">
    <property type="entry name" value="OSCP"/>
    <property type="match status" value="1"/>
</dbReference>
<keyword evidence="1" id="KW-0150">Chloroplast</keyword>
<keyword evidence="1" id="KW-0934">Plastid</keyword>
<dbReference type="PRINTS" id="PR00125">
    <property type="entry name" value="ATPASEDELTA"/>
</dbReference>
<protein>
    <submittedName>
        <fullName evidence="1">ATP synthase subunit delta</fullName>
    </submittedName>
</protein>
<dbReference type="NCBIfam" id="TIGR01145">
    <property type="entry name" value="ATP_synt_delta"/>
    <property type="match status" value="1"/>
</dbReference>
<dbReference type="Gene3D" id="1.10.520.20">
    <property type="entry name" value="N-terminal domain of the delta subunit of the F1F0-ATP synthase"/>
    <property type="match status" value="1"/>
</dbReference>
<organism evidence="1 2">
    <name type="scientific">Aureococcus anophagefferens</name>
    <name type="common">Harmful bloom alga</name>
    <dbReference type="NCBI Taxonomy" id="44056"/>
    <lineage>
        <taxon>Eukaryota</taxon>
        <taxon>Sar</taxon>
        <taxon>Stramenopiles</taxon>
        <taxon>Ochrophyta</taxon>
        <taxon>Pelagophyceae</taxon>
        <taxon>Pelagomonadales</taxon>
        <taxon>Pelagomonadaceae</taxon>
        <taxon>Aureococcus</taxon>
    </lineage>
</organism>
<evidence type="ECO:0000313" key="1">
    <source>
        <dbReference type="EMBL" id="KAK7248351.1"/>
    </source>
</evidence>
<accession>A0ABR1G4T6</accession>
<reference evidence="1 2" key="1">
    <citation type="submission" date="2024-03" db="EMBL/GenBank/DDBJ databases">
        <title>Aureococcus anophagefferens CCMP1851 and Kratosvirus quantuckense: Draft genome of a second virus-susceptible host strain in the model system.</title>
        <authorList>
            <person name="Chase E."/>
            <person name="Truchon A.R."/>
            <person name="Schepens W."/>
            <person name="Wilhelm S.W."/>
        </authorList>
    </citation>
    <scope>NUCLEOTIDE SEQUENCE [LARGE SCALE GENOMIC DNA]</scope>
    <source>
        <strain evidence="1 2">CCMP1851</strain>
    </source>
</reference>
<comment type="caution">
    <text evidence="1">The sequence shown here is derived from an EMBL/GenBank/DDBJ whole genome shotgun (WGS) entry which is preliminary data.</text>
</comment>
<dbReference type="InterPro" id="IPR000711">
    <property type="entry name" value="ATPase_OSCP/dsu"/>
</dbReference>